<dbReference type="AlphaFoldDB" id="A0A6P1NDY1"/>
<reference evidence="1 2" key="1">
    <citation type="submission" date="2020-01" db="EMBL/GenBank/DDBJ databases">
        <title>Pseudarthrobacter psychrotolerans sp. nov., isolated from antarctic soil.</title>
        <authorList>
            <person name="Shin Y."/>
            <person name="Park W."/>
        </authorList>
    </citation>
    <scope>NUCLEOTIDE SEQUENCE [LARGE SCALE GENOMIC DNA]</scope>
    <source>
        <strain evidence="1 2">YJ56</strain>
    </source>
</reference>
<sequence length="295" mass="31874">MSASVEIVEDTEEDVLEASDARELTRQIRVALEHSYTLIIAAYRGRAWSPMGYSSWDAYCQGEFGNLALQPPREERQNVIMSMREAGMSIRAISSGTGIGRGTVERELSEAAPTFSGVSNGTPENESELPRVIGTDGKTYRQTAPPRPQRPAQTLFEDVPLSDALLNMSPSEMGIAALSPSAFTSRPARERKAVARRLTGSLDSPLPLVIRLAGEITLDPTTLTVDEALDAETLTELAADASRGVLALSHVLTAIDVKVLSGDIDDSRALTAVVTDAVDELGRFLDALHSRKRRP</sequence>
<dbReference type="EMBL" id="CP047898">
    <property type="protein sequence ID" value="QHK18456.1"/>
    <property type="molecule type" value="Genomic_DNA"/>
</dbReference>
<name>A0A6P1NDY1_9MICC</name>
<evidence type="ECO:0000313" key="2">
    <source>
        <dbReference type="Proteomes" id="UP000464186"/>
    </source>
</evidence>
<organism evidence="1 2">
    <name type="scientific">Pseudarthrobacter psychrotolerans</name>
    <dbReference type="NCBI Taxonomy" id="2697569"/>
    <lineage>
        <taxon>Bacteria</taxon>
        <taxon>Bacillati</taxon>
        <taxon>Actinomycetota</taxon>
        <taxon>Actinomycetes</taxon>
        <taxon>Micrococcales</taxon>
        <taxon>Micrococcaceae</taxon>
        <taxon>Pseudarthrobacter</taxon>
    </lineage>
</organism>
<protein>
    <submittedName>
        <fullName evidence="1">Uncharacterized protein</fullName>
    </submittedName>
</protein>
<evidence type="ECO:0000313" key="1">
    <source>
        <dbReference type="EMBL" id="QHK18456.1"/>
    </source>
</evidence>
<accession>A0A6P1NDY1</accession>
<dbReference type="Proteomes" id="UP000464186">
    <property type="component" value="Chromosome"/>
</dbReference>
<dbReference type="KEGG" id="psey:GU243_00110"/>
<proteinExistence type="predicted"/>
<gene>
    <name evidence="1" type="ORF">GU243_00110</name>
</gene>
<keyword evidence="2" id="KW-1185">Reference proteome</keyword>